<evidence type="ECO:0000313" key="2">
    <source>
        <dbReference type="Proteomes" id="UP001280121"/>
    </source>
</evidence>
<name>A0AAE0CLV2_9ROSI</name>
<dbReference type="Proteomes" id="UP001280121">
    <property type="component" value="Unassembled WGS sequence"/>
</dbReference>
<keyword evidence="2" id="KW-1185">Reference proteome</keyword>
<proteinExistence type="predicted"/>
<dbReference type="EMBL" id="JANJYI010000003">
    <property type="protein sequence ID" value="KAK2655854.1"/>
    <property type="molecule type" value="Genomic_DNA"/>
</dbReference>
<dbReference type="PANTHER" id="PTHR47718">
    <property type="entry name" value="OS01G0519700 PROTEIN"/>
    <property type="match status" value="1"/>
</dbReference>
<reference evidence="1" key="1">
    <citation type="journal article" date="2023" name="Plant J.">
        <title>Genome sequences and population genomics provide insights into the demographic history, inbreeding, and mutation load of two 'living fossil' tree species of Dipteronia.</title>
        <authorList>
            <person name="Feng Y."/>
            <person name="Comes H.P."/>
            <person name="Chen J."/>
            <person name="Zhu S."/>
            <person name="Lu R."/>
            <person name="Zhang X."/>
            <person name="Li P."/>
            <person name="Qiu J."/>
            <person name="Olsen K.M."/>
            <person name="Qiu Y."/>
        </authorList>
    </citation>
    <scope>NUCLEOTIDE SEQUENCE</scope>
    <source>
        <strain evidence="1">KIB01</strain>
    </source>
</reference>
<dbReference type="AlphaFoldDB" id="A0AAE0CLV2"/>
<comment type="caution">
    <text evidence="1">The sequence shown here is derived from an EMBL/GenBank/DDBJ whole genome shotgun (WGS) entry which is preliminary data.</text>
</comment>
<accession>A0AAE0CLV2</accession>
<evidence type="ECO:0000313" key="1">
    <source>
        <dbReference type="EMBL" id="KAK2655854.1"/>
    </source>
</evidence>
<dbReference type="PANTHER" id="PTHR47718:SF13">
    <property type="entry name" value="OS09G0290500 PROTEIN"/>
    <property type="match status" value="1"/>
</dbReference>
<gene>
    <name evidence="1" type="ORF">Ddye_008906</name>
</gene>
<sequence length="164" mass="19220">MDSSVVDFVPYSPLVGTLKEIYGLSYKDVIEKKIDSVEDACAFYHGYSRAVGFGVRFSKKIYNNEGRITSSVWVLEKEGPCLTYEYMVNQKKVTPKLEFTHKDMYNLNDAKRWDEAFENDSHAALMYLQSRANSETNFYYRFSTDEKDRLANIFWSDSYSLFEY</sequence>
<organism evidence="1 2">
    <name type="scientific">Dipteronia dyeriana</name>
    <dbReference type="NCBI Taxonomy" id="168575"/>
    <lineage>
        <taxon>Eukaryota</taxon>
        <taxon>Viridiplantae</taxon>
        <taxon>Streptophyta</taxon>
        <taxon>Embryophyta</taxon>
        <taxon>Tracheophyta</taxon>
        <taxon>Spermatophyta</taxon>
        <taxon>Magnoliopsida</taxon>
        <taxon>eudicotyledons</taxon>
        <taxon>Gunneridae</taxon>
        <taxon>Pentapetalae</taxon>
        <taxon>rosids</taxon>
        <taxon>malvids</taxon>
        <taxon>Sapindales</taxon>
        <taxon>Sapindaceae</taxon>
        <taxon>Hippocastanoideae</taxon>
        <taxon>Acereae</taxon>
        <taxon>Dipteronia</taxon>
    </lineage>
</organism>
<protein>
    <submittedName>
        <fullName evidence="1">Uncharacterized protein</fullName>
    </submittedName>
</protein>